<evidence type="ECO:0000259" key="9">
    <source>
        <dbReference type="Pfam" id="PF13807"/>
    </source>
</evidence>
<dbReference type="PANTHER" id="PTHR32309:SF13">
    <property type="entry name" value="FERRIC ENTEROBACTIN TRANSPORT PROTEIN FEPE"/>
    <property type="match status" value="1"/>
</dbReference>
<dbReference type="GO" id="GO:0005886">
    <property type="term" value="C:plasma membrane"/>
    <property type="evidence" value="ECO:0007669"/>
    <property type="project" value="UniProtKB-SubCell"/>
</dbReference>
<evidence type="ECO:0000313" key="10">
    <source>
        <dbReference type="EMBL" id="HGY93524.1"/>
    </source>
</evidence>
<evidence type="ECO:0000256" key="1">
    <source>
        <dbReference type="ARBA" id="ARBA00004651"/>
    </source>
</evidence>
<dbReference type="PANTHER" id="PTHR32309">
    <property type="entry name" value="TYROSINE-PROTEIN KINASE"/>
    <property type="match status" value="1"/>
</dbReference>
<dbReference type="EMBL" id="DTKL01000015">
    <property type="protein sequence ID" value="HGY93524.1"/>
    <property type="molecule type" value="Genomic_DNA"/>
</dbReference>
<evidence type="ECO:0000256" key="5">
    <source>
        <dbReference type="ARBA" id="ARBA00023136"/>
    </source>
</evidence>
<accession>A0A7V5CSI6</accession>
<feature type="transmembrane region" description="Helical" evidence="7">
    <location>
        <begin position="360"/>
        <end position="384"/>
    </location>
</feature>
<comment type="subcellular location">
    <subcellularLocation>
        <location evidence="1">Cell membrane</location>
        <topology evidence="1">Multi-pass membrane protein</topology>
    </subcellularLocation>
</comment>
<evidence type="ECO:0000256" key="3">
    <source>
        <dbReference type="ARBA" id="ARBA00022692"/>
    </source>
</evidence>
<dbReference type="InterPro" id="IPR003856">
    <property type="entry name" value="LPS_length_determ_N"/>
</dbReference>
<evidence type="ECO:0000259" key="8">
    <source>
        <dbReference type="Pfam" id="PF02706"/>
    </source>
</evidence>
<keyword evidence="2" id="KW-1003">Cell membrane</keyword>
<keyword evidence="6" id="KW-0175">Coiled coil</keyword>
<dbReference type="AlphaFoldDB" id="A0A7V5CSI6"/>
<evidence type="ECO:0000256" key="4">
    <source>
        <dbReference type="ARBA" id="ARBA00022989"/>
    </source>
</evidence>
<reference evidence="10" key="1">
    <citation type="journal article" date="2020" name="mSystems">
        <title>Genome- and Community-Level Interaction Insights into Carbon Utilization and Element Cycling Functions of Hydrothermarchaeota in Hydrothermal Sediment.</title>
        <authorList>
            <person name="Zhou Z."/>
            <person name="Liu Y."/>
            <person name="Xu W."/>
            <person name="Pan J."/>
            <person name="Luo Z.H."/>
            <person name="Li M."/>
        </authorList>
    </citation>
    <scope>NUCLEOTIDE SEQUENCE [LARGE SCALE GENOMIC DNA]</scope>
    <source>
        <strain evidence="10">SpSt-855</strain>
    </source>
</reference>
<sequence>MEESRNTTRVTEKSQQEDEISLLDLLAALGRKKHIVIRTFVVMLVIGVLLAFLLPKKYTAEVTLLPPQQQSSLSSMLSSQLGSLGAVASLAGGGLGLKNPNDRYIAMFKSQTVEDAMIRKYGLMAEYHAKYMSAARKAFEAHVKLDGSSKDGLIHISVTDRNPARAAELANGYVEQFRKLSEHLAISEASQRRLFYRQQMDEAKKNLTNAEEALVKTEEKSGMIQVGSQAEALIQSGAQLRAQVAAKEVEIQGLQDFAAPGNPNLLQAQQELAGLRAQLAKLAGSGGNPEDQLIVPKGKLPAAGLDYLRKYRDVTYYQTIFNVLAQQYELAKIDEAKEGALIQVVDPAIPPDHKSSPKRLLILAGCFLAGIFLGVMLALLAAGWDHLNQDPHSREQIEAVRQAFRRRPAKA</sequence>
<feature type="transmembrane region" description="Helical" evidence="7">
    <location>
        <begin position="75"/>
        <end position="97"/>
    </location>
</feature>
<dbReference type="Pfam" id="PF02706">
    <property type="entry name" value="Wzz"/>
    <property type="match status" value="1"/>
</dbReference>
<dbReference type="InterPro" id="IPR032807">
    <property type="entry name" value="GNVR"/>
</dbReference>
<organism evidence="10">
    <name type="scientific">Acidobacterium capsulatum</name>
    <dbReference type="NCBI Taxonomy" id="33075"/>
    <lineage>
        <taxon>Bacteria</taxon>
        <taxon>Pseudomonadati</taxon>
        <taxon>Acidobacteriota</taxon>
        <taxon>Terriglobia</taxon>
        <taxon>Terriglobales</taxon>
        <taxon>Acidobacteriaceae</taxon>
        <taxon>Acidobacterium</taxon>
    </lineage>
</organism>
<evidence type="ECO:0000256" key="6">
    <source>
        <dbReference type="SAM" id="Coils"/>
    </source>
</evidence>
<feature type="domain" description="Polysaccharide chain length determinant N-terminal" evidence="8">
    <location>
        <begin position="18"/>
        <end position="120"/>
    </location>
</feature>
<dbReference type="GO" id="GO:0004713">
    <property type="term" value="F:protein tyrosine kinase activity"/>
    <property type="evidence" value="ECO:0007669"/>
    <property type="project" value="TreeGrafter"/>
</dbReference>
<keyword evidence="5 7" id="KW-0472">Membrane</keyword>
<protein>
    <submittedName>
        <fullName evidence="10">Chain length determinant family protein</fullName>
    </submittedName>
</protein>
<dbReference type="Pfam" id="PF13807">
    <property type="entry name" value="GNVR"/>
    <property type="match status" value="1"/>
</dbReference>
<comment type="caution">
    <text evidence="10">The sequence shown here is derived from an EMBL/GenBank/DDBJ whole genome shotgun (WGS) entry which is preliminary data.</text>
</comment>
<proteinExistence type="predicted"/>
<evidence type="ECO:0000256" key="2">
    <source>
        <dbReference type="ARBA" id="ARBA00022475"/>
    </source>
</evidence>
<keyword evidence="4 7" id="KW-1133">Transmembrane helix</keyword>
<feature type="coiled-coil region" evidence="6">
    <location>
        <begin position="186"/>
        <end position="220"/>
    </location>
</feature>
<feature type="domain" description="Tyrosine-protein kinase G-rich" evidence="9">
    <location>
        <begin position="307"/>
        <end position="380"/>
    </location>
</feature>
<evidence type="ECO:0000256" key="7">
    <source>
        <dbReference type="SAM" id="Phobius"/>
    </source>
</evidence>
<feature type="transmembrane region" description="Helical" evidence="7">
    <location>
        <begin position="35"/>
        <end position="55"/>
    </location>
</feature>
<gene>
    <name evidence="10" type="ORF">ENW50_02370</name>
</gene>
<keyword evidence="3 7" id="KW-0812">Transmembrane</keyword>
<dbReference type="InterPro" id="IPR050445">
    <property type="entry name" value="Bact_polysacc_biosynth/exp"/>
</dbReference>
<name>A0A7V5CSI6_9BACT</name>